<dbReference type="PANTHER" id="PTHR46182:SF2">
    <property type="entry name" value="FI19480P1"/>
    <property type="match status" value="1"/>
</dbReference>
<feature type="domain" description="MANSC" evidence="4">
    <location>
        <begin position="81"/>
        <end position="129"/>
    </location>
</feature>
<keyword evidence="2" id="KW-0472">Membrane</keyword>
<dbReference type="Proteomes" id="UP001152795">
    <property type="component" value="Unassembled WGS sequence"/>
</dbReference>
<dbReference type="GO" id="GO:0031410">
    <property type="term" value="C:cytoplasmic vesicle"/>
    <property type="evidence" value="ECO:0007669"/>
    <property type="project" value="TreeGrafter"/>
</dbReference>
<reference evidence="5" key="1">
    <citation type="submission" date="2020-04" db="EMBL/GenBank/DDBJ databases">
        <authorList>
            <person name="Alioto T."/>
            <person name="Alioto T."/>
            <person name="Gomez Garrido J."/>
        </authorList>
    </citation>
    <scope>NUCLEOTIDE SEQUENCE</scope>
    <source>
        <strain evidence="5">A484AB</strain>
    </source>
</reference>
<organism evidence="5 6">
    <name type="scientific">Paramuricea clavata</name>
    <name type="common">Red gorgonian</name>
    <name type="synonym">Violescent sea-whip</name>
    <dbReference type="NCBI Taxonomy" id="317549"/>
    <lineage>
        <taxon>Eukaryota</taxon>
        <taxon>Metazoa</taxon>
        <taxon>Cnidaria</taxon>
        <taxon>Anthozoa</taxon>
        <taxon>Octocorallia</taxon>
        <taxon>Malacalcyonacea</taxon>
        <taxon>Plexauridae</taxon>
        <taxon>Paramuricea</taxon>
    </lineage>
</organism>
<evidence type="ECO:0000256" key="1">
    <source>
        <dbReference type="ARBA" id="ARBA00004370"/>
    </source>
</evidence>
<keyword evidence="3" id="KW-0325">Glycoprotein</keyword>
<evidence type="ECO:0000259" key="4">
    <source>
        <dbReference type="Pfam" id="PF23597"/>
    </source>
</evidence>
<dbReference type="AlphaFoldDB" id="A0A7D9KB37"/>
<comment type="subcellular location">
    <subcellularLocation>
        <location evidence="1">Membrane</location>
    </subcellularLocation>
</comment>
<evidence type="ECO:0000256" key="2">
    <source>
        <dbReference type="ARBA" id="ARBA00023136"/>
    </source>
</evidence>
<dbReference type="OrthoDB" id="536372at2759"/>
<dbReference type="InterPro" id="IPR029865">
    <property type="entry name" value="KIAA0319-like"/>
</dbReference>
<dbReference type="PANTHER" id="PTHR46182">
    <property type="entry name" value="FI19480P1"/>
    <property type="match status" value="1"/>
</dbReference>
<comment type="caution">
    <text evidence="5">The sequence shown here is derived from an EMBL/GenBank/DDBJ whole genome shotgun (WGS) entry which is preliminary data.</text>
</comment>
<proteinExistence type="predicted"/>
<evidence type="ECO:0000313" key="6">
    <source>
        <dbReference type="Proteomes" id="UP001152795"/>
    </source>
</evidence>
<keyword evidence="6" id="KW-1185">Reference proteome</keyword>
<dbReference type="EMBL" id="CACRXK020032249">
    <property type="protein sequence ID" value="CAB4043389.1"/>
    <property type="molecule type" value="Genomic_DNA"/>
</dbReference>
<dbReference type="GO" id="GO:0016020">
    <property type="term" value="C:membrane"/>
    <property type="evidence" value="ECO:0007669"/>
    <property type="project" value="UniProtKB-SubCell"/>
</dbReference>
<dbReference type="Pfam" id="PF23597">
    <property type="entry name" value="KIAA0319_N"/>
    <property type="match status" value="1"/>
</dbReference>
<dbReference type="InterPro" id="IPR013980">
    <property type="entry name" value="MANSC_dom"/>
</dbReference>
<evidence type="ECO:0000256" key="3">
    <source>
        <dbReference type="ARBA" id="ARBA00023180"/>
    </source>
</evidence>
<gene>
    <name evidence="5" type="ORF">PACLA_8A063537</name>
</gene>
<sequence length="150" mass="16697">MMNGKKCFSVQCSGNTTTCQEVRADSSLSISTIAYVARYVDSEHTQELELSTSLSQCPRESLNELHVYKNKTLLGGFETGNYTFLGRTKSMRQCIQRCCSRGKCDVAYSIDGNCYAIECFSENLCHVDDGVPDTTSTEISILKDLKEKQS</sequence>
<evidence type="ECO:0000313" key="5">
    <source>
        <dbReference type="EMBL" id="CAB4043389.1"/>
    </source>
</evidence>
<name>A0A7D9KB37_PARCT</name>
<feature type="non-terminal residue" evidence="5">
    <location>
        <position position="1"/>
    </location>
</feature>
<protein>
    <recommendedName>
        <fullName evidence="4">MANSC domain-containing protein</fullName>
    </recommendedName>
</protein>
<accession>A0A7D9KB37</accession>
<dbReference type="GO" id="GO:0001764">
    <property type="term" value="P:neuron migration"/>
    <property type="evidence" value="ECO:0007669"/>
    <property type="project" value="TreeGrafter"/>
</dbReference>